<feature type="region of interest" description="Disordered" evidence="1">
    <location>
        <begin position="66"/>
        <end position="105"/>
    </location>
</feature>
<reference evidence="2 3" key="1">
    <citation type="journal article" date="2020" name="Nature">
        <title>Six reference-quality genomes reveal evolution of bat adaptations.</title>
        <authorList>
            <person name="Jebb D."/>
            <person name="Huang Z."/>
            <person name="Pippel M."/>
            <person name="Hughes G.M."/>
            <person name="Lavrichenko K."/>
            <person name="Devanna P."/>
            <person name="Winkler S."/>
            <person name="Jermiin L.S."/>
            <person name="Skirmuntt E.C."/>
            <person name="Katzourakis A."/>
            <person name="Burkitt-Gray L."/>
            <person name="Ray D.A."/>
            <person name="Sullivan K.A.M."/>
            <person name="Roscito J.G."/>
            <person name="Kirilenko B.M."/>
            <person name="Davalos L.M."/>
            <person name="Corthals A.P."/>
            <person name="Power M.L."/>
            <person name="Jones G."/>
            <person name="Ransome R.D."/>
            <person name="Dechmann D.K.N."/>
            <person name="Locatelli A.G."/>
            <person name="Puechmaille S.J."/>
            <person name="Fedrigo O."/>
            <person name="Jarvis E.D."/>
            <person name="Hiller M."/>
            <person name="Vernes S.C."/>
            <person name="Myers E.W."/>
            <person name="Teeling E.C."/>
        </authorList>
    </citation>
    <scope>NUCLEOTIDE SEQUENCE [LARGE SCALE GENOMIC DNA]</scope>
    <source>
        <strain evidence="2">MMyoMyo1</strain>
        <tissue evidence="2">Flight muscle</tissue>
    </source>
</reference>
<comment type="caution">
    <text evidence="2">The sequence shown here is derived from an EMBL/GenBank/DDBJ whole genome shotgun (WGS) entry which is preliminary data.</text>
</comment>
<evidence type="ECO:0000313" key="2">
    <source>
        <dbReference type="EMBL" id="KAF6296026.1"/>
    </source>
</evidence>
<dbReference type="Proteomes" id="UP000527355">
    <property type="component" value="Unassembled WGS sequence"/>
</dbReference>
<dbReference type="AlphaFoldDB" id="A0A7J7T5P8"/>
<gene>
    <name evidence="2" type="ORF">mMyoMyo1_009158</name>
</gene>
<sequence>MHPIFPISLGHLCGQEPCLPSLTSRSLTVSSSGPACSLVTVLAGEGGEGGASRGLIERLSRGGDFRVETETRKGRKEHFPSRFSQELQSPSSHRTSPFQLASASGPNTQGAGVWAISSVRSWCSFLLPLARPTCLRAWLQAKCQYIQPHWGPYSGENCSPSKQLPCPPDPHPTERGAVWTTLNSGACL</sequence>
<organism evidence="2 3">
    <name type="scientific">Myotis myotis</name>
    <name type="common">Greater mouse-eared bat</name>
    <name type="synonym">Vespertilio myotis</name>
    <dbReference type="NCBI Taxonomy" id="51298"/>
    <lineage>
        <taxon>Eukaryota</taxon>
        <taxon>Metazoa</taxon>
        <taxon>Chordata</taxon>
        <taxon>Craniata</taxon>
        <taxon>Vertebrata</taxon>
        <taxon>Euteleostomi</taxon>
        <taxon>Mammalia</taxon>
        <taxon>Eutheria</taxon>
        <taxon>Laurasiatheria</taxon>
        <taxon>Chiroptera</taxon>
        <taxon>Yangochiroptera</taxon>
        <taxon>Vespertilionidae</taxon>
        <taxon>Myotis</taxon>
    </lineage>
</organism>
<evidence type="ECO:0000313" key="3">
    <source>
        <dbReference type="Proteomes" id="UP000527355"/>
    </source>
</evidence>
<protein>
    <submittedName>
        <fullName evidence="2">Uncharacterized protein</fullName>
    </submittedName>
</protein>
<accession>A0A7J7T5P8</accession>
<dbReference type="EMBL" id="JABWUV010000017">
    <property type="protein sequence ID" value="KAF6296026.1"/>
    <property type="molecule type" value="Genomic_DNA"/>
</dbReference>
<evidence type="ECO:0000256" key="1">
    <source>
        <dbReference type="SAM" id="MobiDB-lite"/>
    </source>
</evidence>
<feature type="compositionally biased region" description="Basic and acidic residues" evidence="1">
    <location>
        <begin position="66"/>
        <end position="80"/>
    </location>
</feature>
<keyword evidence="3" id="KW-1185">Reference proteome</keyword>
<feature type="compositionally biased region" description="Polar residues" evidence="1">
    <location>
        <begin position="82"/>
        <end position="105"/>
    </location>
</feature>
<name>A0A7J7T5P8_MYOMY</name>
<proteinExistence type="predicted"/>